<protein>
    <submittedName>
        <fullName evidence="1">2655_t:CDS:1</fullName>
    </submittedName>
</protein>
<dbReference type="Proteomes" id="UP000789901">
    <property type="component" value="Unassembled WGS sequence"/>
</dbReference>
<keyword evidence="2" id="KW-1185">Reference proteome</keyword>
<name>A0ABN7UDT8_GIGMA</name>
<evidence type="ECO:0000313" key="1">
    <source>
        <dbReference type="EMBL" id="CAG8571762.1"/>
    </source>
</evidence>
<proteinExistence type="predicted"/>
<sequence length="338" mass="38596">MVRKISIGQERKLVKRGISLSMMSSVRAFMLRVAKKESWNVAVGIRDLLDDDPMEVFFQENLASARQSAKNSHPRQDDKSEMLRVSFANVLGEWKSMLGQQYFQQSGQPSFALGGIPTYGKMLQYPTLEGDVEALELCIFLQRKGPYCVRLPTKEIGVALLKTALIVSWLKNKILQFPRGVRLLALENTPKQFEFTNEELLWVNQESIEGSVVRNNEKDNKGQFGRMWICKSSRYRMLETDKEDKIYELIVDRKGRNYCPGTVRPEKTVQQSGLETNCSENRLVNICLKRAENLAFQAVNKRDGRFGAGSTEIPWSYSEIGAQGKEANWQQDLLPIEN</sequence>
<accession>A0ABN7UDT8</accession>
<reference evidence="1 2" key="1">
    <citation type="submission" date="2021-06" db="EMBL/GenBank/DDBJ databases">
        <authorList>
            <person name="Kallberg Y."/>
            <person name="Tangrot J."/>
            <person name="Rosling A."/>
        </authorList>
    </citation>
    <scope>NUCLEOTIDE SEQUENCE [LARGE SCALE GENOMIC DNA]</scope>
    <source>
        <strain evidence="1 2">120-4 pot B 10/14</strain>
    </source>
</reference>
<gene>
    <name evidence="1" type="ORF">GMARGA_LOCUS5520</name>
</gene>
<comment type="caution">
    <text evidence="1">The sequence shown here is derived from an EMBL/GenBank/DDBJ whole genome shotgun (WGS) entry which is preliminary data.</text>
</comment>
<dbReference type="EMBL" id="CAJVQB010002356">
    <property type="protein sequence ID" value="CAG8571762.1"/>
    <property type="molecule type" value="Genomic_DNA"/>
</dbReference>
<evidence type="ECO:0000313" key="2">
    <source>
        <dbReference type="Proteomes" id="UP000789901"/>
    </source>
</evidence>
<organism evidence="1 2">
    <name type="scientific">Gigaspora margarita</name>
    <dbReference type="NCBI Taxonomy" id="4874"/>
    <lineage>
        <taxon>Eukaryota</taxon>
        <taxon>Fungi</taxon>
        <taxon>Fungi incertae sedis</taxon>
        <taxon>Mucoromycota</taxon>
        <taxon>Glomeromycotina</taxon>
        <taxon>Glomeromycetes</taxon>
        <taxon>Diversisporales</taxon>
        <taxon>Gigasporaceae</taxon>
        <taxon>Gigaspora</taxon>
    </lineage>
</organism>